<name>A0ABS0ETE0_9BURK</name>
<protein>
    <submittedName>
        <fullName evidence="3">FecR domain-containing protein</fullName>
    </submittedName>
</protein>
<dbReference type="Pfam" id="PF04773">
    <property type="entry name" value="FecR"/>
    <property type="match status" value="1"/>
</dbReference>
<evidence type="ECO:0000313" key="4">
    <source>
        <dbReference type="Proteomes" id="UP000657372"/>
    </source>
</evidence>
<dbReference type="InterPro" id="IPR012373">
    <property type="entry name" value="Ferrdict_sens_TM"/>
</dbReference>
<dbReference type="InterPro" id="IPR006860">
    <property type="entry name" value="FecR"/>
</dbReference>
<gene>
    <name evidence="3" type="ORF">IXC47_09980</name>
</gene>
<comment type="caution">
    <text evidence="3">The sequence shown here is derived from an EMBL/GenBank/DDBJ whole genome shotgun (WGS) entry which is preliminary data.</text>
</comment>
<dbReference type="Proteomes" id="UP000657372">
    <property type="component" value="Unassembled WGS sequence"/>
</dbReference>
<evidence type="ECO:0000259" key="1">
    <source>
        <dbReference type="Pfam" id="PF04773"/>
    </source>
</evidence>
<feature type="domain" description="FecR N-terminal" evidence="2">
    <location>
        <begin position="19"/>
        <end position="56"/>
    </location>
</feature>
<reference evidence="3 4" key="1">
    <citation type="submission" date="2020-11" db="EMBL/GenBank/DDBJ databases">
        <title>WGS of Herminiimonas contaminans strain Marseille-Q4544 isolated from planarians Schmidtea mediterranea.</title>
        <authorList>
            <person name="Kangale L."/>
        </authorList>
    </citation>
    <scope>NUCLEOTIDE SEQUENCE [LARGE SCALE GENOMIC DNA]</scope>
    <source>
        <strain evidence="3 4">Marseille-Q4544</strain>
    </source>
</reference>
<organism evidence="3 4">
    <name type="scientific">Herminiimonas contaminans</name>
    <dbReference type="NCBI Taxonomy" id="1111140"/>
    <lineage>
        <taxon>Bacteria</taxon>
        <taxon>Pseudomonadati</taxon>
        <taxon>Pseudomonadota</taxon>
        <taxon>Betaproteobacteria</taxon>
        <taxon>Burkholderiales</taxon>
        <taxon>Oxalobacteraceae</taxon>
        <taxon>Herminiimonas</taxon>
    </lineage>
</organism>
<accession>A0ABS0ETE0</accession>
<sequence length="329" mass="36494">MSKPAPGMTIDVPPQVARRAVEWLVALQSGDVSREALQEWLAQHPDHARAWQRIESVNNKLRGVASPLTTALAHATLTAPRSNKRREAVKTLAAFFFVGAAAYMAEEHLPWRAWAADERTALGERRTIVLADGTELTLNTDSAVNIRYSETERRVLVLSGEIMVTTAKDKEVIARPFIVQTAQGELRPVGTRFAVRQQSEFSRLDVFEGAVEIRPKDGAGLVRVIQAGQRVQFTHDGISEPVNLKGDDGAWTEGMIVASGMRLQDFLAELSRYRRGRLSCDPAIAGLRVSGTYPLNDTDLVLTALRSTLPVEVHYLTRYWVTIRPEKMG</sequence>
<dbReference type="PANTHER" id="PTHR30273:SF2">
    <property type="entry name" value="PROTEIN FECR"/>
    <property type="match status" value="1"/>
</dbReference>
<proteinExistence type="predicted"/>
<dbReference type="PIRSF" id="PIRSF018266">
    <property type="entry name" value="FecR"/>
    <property type="match status" value="1"/>
</dbReference>
<evidence type="ECO:0000259" key="2">
    <source>
        <dbReference type="Pfam" id="PF16220"/>
    </source>
</evidence>
<dbReference type="Gene3D" id="2.60.120.1440">
    <property type="match status" value="1"/>
</dbReference>
<dbReference type="EMBL" id="JADOEL010000006">
    <property type="protein sequence ID" value="MBF8178009.1"/>
    <property type="molecule type" value="Genomic_DNA"/>
</dbReference>
<dbReference type="InterPro" id="IPR032623">
    <property type="entry name" value="FecR_N"/>
</dbReference>
<dbReference type="PANTHER" id="PTHR30273">
    <property type="entry name" value="PERIPLASMIC SIGNAL SENSOR AND SIGMA FACTOR ACTIVATOR FECR-RELATED"/>
    <property type="match status" value="1"/>
</dbReference>
<evidence type="ECO:0000313" key="3">
    <source>
        <dbReference type="EMBL" id="MBF8178009.1"/>
    </source>
</evidence>
<dbReference type="Pfam" id="PF16220">
    <property type="entry name" value="DUF4880"/>
    <property type="match status" value="1"/>
</dbReference>
<keyword evidence="4" id="KW-1185">Reference proteome</keyword>
<feature type="domain" description="FecR protein" evidence="1">
    <location>
        <begin position="118"/>
        <end position="212"/>
    </location>
</feature>
<dbReference type="RefSeq" id="WP_175624593.1">
    <property type="nucleotide sequence ID" value="NZ_JADOEL010000006.1"/>
</dbReference>